<feature type="region of interest" description="Disordered" evidence="1">
    <location>
        <begin position="87"/>
        <end position="113"/>
    </location>
</feature>
<dbReference type="OrthoDB" id="3594971at2759"/>
<accession>A0A8I2ZPD4</accession>
<protein>
    <recommendedName>
        <fullName evidence="4">F-box domain-containing protein</fullName>
    </recommendedName>
</protein>
<reference evidence="2" key="1">
    <citation type="journal article" date="2021" name="Mol. Plant Pathol.">
        <title>A 20-kb lineage-specific genomic region tames virulence in pathogenic amphidiploid Verticillium longisporum.</title>
        <authorList>
            <person name="Harting R."/>
            <person name="Starke J."/>
            <person name="Kusch H."/>
            <person name="Poggeler S."/>
            <person name="Maurus I."/>
            <person name="Schluter R."/>
            <person name="Landesfeind M."/>
            <person name="Bulla I."/>
            <person name="Nowrousian M."/>
            <person name="de Jonge R."/>
            <person name="Stahlhut G."/>
            <person name="Hoff K.J."/>
            <person name="Asshauer K.P."/>
            <person name="Thurmer A."/>
            <person name="Stanke M."/>
            <person name="Daniel R."/>
            <person name="Morgenstern B."/>
            <person name="Thomma B.P.H.J."/>
            <person name="Kronstad J.W."/>
            <person name="Braus-Stromeyer S.A."/>
            <person name="Braus G.H."/>
        </authorList>
    </citation>
    <scope>NUCLEOTIDE SEQUENCE</scope>
    <source>
        <strain evidence="2">Vl32</strain>
    </source>
</reference>
<comment type="caution">
    <text evidence="2">The sequence shown here is derived from an EMBL/GenBank/DDBJ whole genome shotgun (WGS) entry which is preliminary data.</text>
</comment>
<dbReference type="Proteomes" id="UP000689129">
    <property type="component" value="Unassembled WGS sequence"/>
</dbReference>
<evidence type="ECO:0000313" key="3">
    <source>
        <dbReference type="Proteomes" id="UP000689129"/>
    </source>
</evidence>
<sequence length="329" mass="37111">MSPFSSLRLAVGALHLHSQLRSPTFYWTTCRPACSLSRPKFACAVRWPPWIPRPRSATTASRLPWSTYPKKPSAPVNERIMISHHPDSISSDKYARPPAVHGSLSNKTKLSPLNDQKGPIPSLTSFISNAASPYLPLAFLSSPLLLLPPPHRDGLSCRTTSRMRMATSSRRLAEQRWSLNDLSSELLALIIEHLRDIDPPSAATSRRLSRRFEAVATPIVYHVLCLNESIVSTDAEARYPNLFRNVAAHTNHVVARSNLDPFGIKRVLDRVRRLQSVQWDYVDAEFNSGLLWLPSDVLKSEQTRHHTTKLHVQGLPLREFEGHLRDTYV</sequence>
<proteinExistence type="predicted"/>
<organism evidence="2 3">
    <name type="scientific">Verticillium longisporum</name>
    <name type="common">Verticillium dahliae var. longisporum</name>
    <dbReference type="NCBI Taxonomy" id="100787"/>
    <lineage>
        <taxon>Eukaryota</taxon>
        <taxon>Fungi</taxon>
        <taxon>Dikarya</taxon>
        <taxon>Ascomycota</taxon>
        <taxon>Pezizomycotina</taxon>
        <taxon>Sordariomycetes</taxon>
        <taxon>Hypocreomycetidae</taxon>
        <taxon>Glomerellales</taxon>
        <taxon>Plectosphaerellaceae</taxon>
        <taxon>Verticillium</taxon>
    </lineage>
</organism>
<dbReference type="AlphaFoldDB" id="A0A8I2ZPD4"/>
<gene>
    <name evidence="2" type="ORF">HYQ45_007461</name>
</gene>
<evidence type="ECO:0000256" key="1">
    <source>
        <dbReference type="SAM" id="MobiDB-lite"/>
    </source>
</evidence>
<evidence type="ECO:0008006" key="4">
    <source>
        <dbReference type="Google" id="ProtNLM"/>
    </source>
</evidence>
<name>A0A8I2ZPD4_VERLO</name>
<feature type="compositionally biased region" description="Polar residues" evidence="1">
    <location>
        <begin position="103"/>
        <end position="113"/>
    </location>
</feature>
<dbReference type="EMBL" id="JAEMWZ010000134">
    <property type="protein sequence ID" value="KAG7134586.1"/>
    <property type="molecule type" value="Genomic_DNA"/>
</dbReference>
<evidence type="ECO:0000313" key="2">
    <source>
        <dbReference type="EMBL" id="KAG7134586.1"/>
    </source>
</evidence>